<sequence length="61" mass="7268">MFYVANENEPNPDGWEKWKYWIIFIGILLTLLFAIYMNHISPDVTPPTHMKSSDPYWYSGE</sequence>
<accession>X1AK63</accession>
<dbReference type="EMBL" id="BART01011264">
    <property type="protein sequence ID" value="GAG82804.1"/>
    <property type="molecule type" value="Genomic_DNA"/>
</dbReference>
<proteinExistence type="predicted"/>
<comment type="caution">
    <text evidence="2">The sequence shown here is derived from an EMBL/GenBank/DDBJ whole genome shotgun (WGS) entry which is preliminary data.</text>
</comment>
<organism evidence="2">
    <name type="scientific">marine sediment metagenome</name>
    <dbReference type="NCBI Taxonomy" id="412755"/>
    <lineage>
        <taxon>unclassified sequences</taxon>
        <taxon>metagenomes</taxon>
        <taxon>ecological metagenomes</taxon>
    </lineage>
</organism>
<evidence type="ECO:0000313" key="2">
    <source>
        <dbReference type="EMBL" id="GAG82804.1"/>
    </source>
</evidence>
<reference evidence="2" key="1">
    <citation type="journal article" date="2014" name="Front. Microbiol.">
        <title>High frequency of phylogenetically diverse reductive dehalogenase-homologous genes in deep subseafloor sedimentary metagenomes.</title>
        <authorList>
            <person name="Kawai M."/>
            <person name="Futagami T."/>
            <person name="Toyoda A."/>
            <person name="Takaki Y."/>
            <person name="Nishi S."/>
            <person name="Hori S."/>
            <person name="Arai W."/>
            <person name="Tsubouchi T."/>
            <person name="Morono Y."/>
            <person name="Uchiyama I."/>
            <person name="Ito T."/>
            <person name="Fujiyama A."/>
            <person name="Inagaki F."/>
            <person name="Takami H."/>
        </authorList>
    </citation>
    <scope>NUCLEOTIDE SEQUENCE</scope>
    <source>
        <strain evidence="2">Expedition CK06-06</strain>
    </source>
</reference>
<gene>
    <name evidence="2" type="ORF">S01H4_24074</name>
</gene>
<name>X1AK63_9ZZZZ</name>
<keyword evidence="1" id="KW-1133">Transmembrane helix</keyword>
<feature type="transmembrane region" description="Helical" evidence="1">
    <location>
        <begin position="20"/>
        <end position="37"/>
    </location>
</feature>
<evidence type="ECO:0000256" key="1">
    <source>
        <dbReference type="SAM" id="Phobius"/>
    </source>
</evidence>
<keyword evidence="1" id="KW-0472">Membrane</keyword>
<keyword evidence="1" id="KW-0812">Transmembrane</keyword>
<dbReference type="AlphaFoldDB" id="X1AK63"/>
<protein>
    <submittedName>
        <fullName evidence="2">Uncharacterized protein</fullName>
    </submittedName>
</protein>